<keyword evidence="2" id="KW-1185">Reference proteome</keyword>
<dbReference type="AlphaFoldDB" id="A0A0V0ZJV4"/>
<evidence type="ECO:0000313" key="2">
    <source>
        <dbReference type="Proteomes" id="UP000054783"/>
    </source>
</evidence>
<name>A0A0V0ZJV4_9BILA</name>
<protein>
    <submittedName>
        <fullName evidence="1">Uncharacterized protein</fullName>
    </submittedName>
</protein>
<evidence type="ECO:0000313" key="1">
    <source>
        <dbReference type="EMBL" id="KRY12692.1"/>
    </source>
</evidence>
<accession>A0A0V0ZJV4</accession>
<proteinExistence type="predicted"/>
<sequence length="167" mass="18430">MNAKTICTVHSETSSHNNIIALRFTHCCDKENQYTSCNEDEHYNFSVRASLNSSASNFPQTSPLSVIGCTLIGCTRLIGNWLMTSAILLANHHDNLCTVPVDLSSSVSCVKHYAQQHFTSCFIVYFSLTPVLVITESISASISCSLPSSPESRIHHNFSRQISDDDI</sequence>
<gene>
    <name evidence="1" type="ORF">T12_7273</name>
</gene>
<dbReference type="Proteomes" id="UP000054783">
    <property type="component" value="Unassembled WGS sequence"/>
</dbReference>
<organism evidence="1 2">
    <name type="scientific">Trichinella patagoniensis</name>
    <dbReference type="NCBI Taxonomy" id="990121"/>
    <lineage>
        <taxon>Eukaryota</taxon>
        <taxon>Metazoa</taxon>
        <taxon>Ecdysozoa</taxon>
        <taxon>Nematoda</taxon>
        <taxon>Enoplea</taxon>
        <taxon>Dorylaimia</taxon>
        <taxon>Trichinellida</taxon>
        <taxon>Trichinellidae</taxon>
        <taxon>Trichinella</taxon>
    </lineage>
</organism>
<comment type="caution">
    <text evidence="1">The sequence shown here is derived from an EMBL/GenBank/DDBJ whole genome shotgun (WGS) entry which is preliminary data.</text>
</comment>
<reference evidence="1 2" key="1">
    <citation type="submission" date="2015-01" db="EMBL/GenBank/DDBJ databases">
        <title>Evolution of Trichinella species and genotypes.</title>
        <authorList>
            <person name="Korhonen P.K."/>
            <person name="Edoardo P."/>
            <person name="Giuseppe L.R."/>
            <person name="Gasser R.B."/>
        </authorList>
    </citation>
    <scope>NUCLEOTIDE SEQUENCE [LARGE SCALE GENOMIC DNA]</scope>
    <source>
        <strain evidence="1">ISS2496</strain>
    </source>
</reference>
<dbReference type="EMBL" id="JYDQ01000158">
    <property type="protein sequence ID" value="KRY12692.1"/>
    <property type="molecule type" value="Genomic_DNA"/>
</dbReference>